<comment type="subcellular location">
    <subcellularLocation>
        <location evidence="1">Membrane</location>
        <topology evidence="1">Multi-pass membrane protein</topology>
    </subcellularLocation>
</comment>
<dbReference type="RefSeq" id="WP_073459292.1">
    <property type="nucleotide sequence ID" value="NZ_CALGVN010000013.1"/>
</dbReference>
<feature type="domain" description="Ferric oxidoreductase" evidence="6">
    <location>
        <begin position="12"/>
        <end position="134"/>
    </location>
</feature>
<evidence type="ECO:0000259" key="6">
    <source>
        <dbReference type="Pfam" id="PF01794"/>
    </source>
</evidence>
<keyword evidence="3 5" id="KW-1133">Transmembrane helix</keyword>
<dbReference type="AlphaFoldDB" id="A0A1M6YCA6"/>
<evidence type="ECO:0000256" key="3">
    <source>
        <dbReference type="ARBA" id="ARBA00022989"/>
    </source>
</evidence>
<name>A0A1M6YCA6_PSETH</name>
<sequence>MDQALWFASRGTGLVSLLLLTATVVLGAEHAGRTAGARWPRFTVHAVHRNLSLLSLAFLAVHVGTAVADSYAGIRVVDAFLPFVSAYKPLYLGLGAVALDLMLALLITSALRTRVPLAAWQWLHRAAYAMWPLAVVHGIGAGGKDSNLLWVQALNVICVAAVLVVVWRRLADRRRTPAPMAVTARLPRQRTGAHSREKAFVR</sequence>
<evidence type="ECO:0000256" key="2">
    <source>
        <dbReference type="ARBA" id="ARBA00022692"/>
    </source>
</evidence>
<dbReference type="Proteomes" id="UP000184363">
    <property type="component" value="Unassembled WGS sequence"/>
</dbReference>
<dbReference type="EMBL" id="FRAP01000019">
    <property type="protein sequence ID" value="SHL15770.1"/>
    <property type="molecule type" value="Genomic_DNA"/>
</dbReference>
<keyword evidence="8" id="KW-1185">Reference proteome</keyword>
<keyword evidence="4 5" id="KW-0472">Membrane</keyword>
<proteinExistence type="predicted"/>
<gene>
    <name evidence="7" type="ORF">SAMN05443637_119117</name>
</gene>
<dbReference type="Pfam" id="PF01794">
    <property type="entry name" value="Ferric_reduct"/>
    <property type="match status" value="1"/>
</dbReference>
<evidence type="ECO:0000256" key="1">
    <source>
        <dbReference type="ARBA" id="ARBA00004141"/>
    </source>
</evidence>
<evidence type="ECO:0000313" key="8">
    <source>
        <dbReference type="Proteomes" id="UP000184363"/>
    </source>
</evidence>
<dbReference type="OrthoDB" id="4827239at2"/>
<dbReference type="InterPro" id="IPR013130">
    <property type="entry name" value="Fe3_Rdtase_TM_dom"/>
</dbReference>
<accession>A0A1M6YCA6</accession>
<feature type="transmembrane region" description="Helical" evidence="5">
    <location>
        <begin position="123"/>
        <end position="142"/>
    </location>
</feature>
<organism evidence="7 8">
    <name type="scientific">Pseudonocardia thermophila</name>
    <dbReference type="NCBI Taxonomy" id="1848"/>
    <lineage>
        <taxon>Bacteria</taxon>
        <taxon>Bacillati</taxon>
        <taxon>Actinomycetota</taxon>
        <taxon>Actinomycetes</taxon>
        <taxon>Pseudonocardiales</taxon>
        <taxon>Pseudonocardiaceae</taxon>
        <taxon>Pseudonocardia</taxon>
    </lineage>
</organism>
<keyword evidence="2 5" id="KW-0812">Transmembrane</keyword>
<dbReference type="GO" id="GO:0016020">
    <property type="term" value="C:membrane"/>
    <property type="evidence" value="ECO:0007669"/>
    <property type="project" value="UniProtKB-SubCell"/>
</dbReference>
<dbReference type="STRING" id="1848.SAMN05443637_119117"/>
<evidence type="ECO:0000256" key="4">
    <source>
        <dbReference type="ARBA" id="ARBA00023136"/>
    </source>
</evidence>
<evidence type="ECO:0000256" key="5">
    <source>
        <dbReference type="SAM" id="Phobius"/>
    </source>
</evidence>
<feature type="transmembrane region" description="Helical" evidence="5">
    <location>
        <begin position="90"/>
        <end position="111"/>
    </location>
</feature>
<reference evidence="7 8" key="1">
    <citation type="submission" date="2016-11" db="EMBL/GenBank/DDBJ databases">
        <authorList>
            <person name="Jaros S."/>
            <person name="Januszkiewicz K."/>
            <person name="Wedrychowicz H."/>
        </authorList>
    </citation>
    <scope>NUCLEOTIDE SEQUENCE [LARGE SCALE GENOMIC DNA]</scope>
    <source>
        <strain evidence="7 8">DSM 43832</strain>
    </source>
</reference>
<evidence type="ECO:0000313" key="7">
    <source>
        <dbReference type="EMBL" id="SHL15770.1"/>
    </source>
</evidence>
<feature type="transmembrane region" description="Helical" evidence="5">
    <location>
        <begin position="148"/>
        <end position="167"/>
    </location>
</feature>
<protein>
    <submittedName>
        <fullName evidence="7">Ferric reductase like transmembrane component</fullName>
    </submittedName>
</protein>